<name>A0A0A9B947_ARUDO</name>
<reference evidence="2" key="1">
    <citation type="submission" date="2014-09" db="EMBL/GenBank/DDBJ databases">
        <authorList>
            <person name="Magalhaes I.L.F."/>
            <person name="Oliveira U."/>
            <person name="Santos F.R."/>
            <person name="Vidigal T.H.D.A."/>
            <person name="Brescovit A.D."/>
            <person name="Santos A.J."/>
        </authorList>
    </citation>
    <scope>NUCLEOTIDE SEQUENCE</scope>
    <source>
        <tissue evidence="2">Shoot tissue taken approximately 20 cm above the soil surface</tissue>
    </source>
</reference>
<proteinExistence type="predicted"/>
<dbReference type="AlphaFoldDB" id="A0A0A9B947"/>
<evidence type="ECO:0000313" key="2">
    <source>
        <dbReference type="EMBL" id="JAD59861.1"/>
    </source>
</evidence>
<organism evidence="2">
    <name type="scientific">Arundo donax</name>
    <name type="common">Giant reed</name>
    <name type="synonym">Donax arundinaceus</name>
    <dbReference type="NCBI Taxonomy" id="35708"/>
    <lineage>
        <taxon>Eukaryota</taxon>
        <taxon>Viridiplantae</taxon>
        <taxon>Streptophyta</taxon>
        <taxon>Embryophyta</taxon>
        <taxon>Tracheophyta</taxon>
        <taxon>Spermatophyta</taxon>
        <taxon>Magnoliopsida</taxon>
        <taxon>Liliopsida</taxon>
        <taxon>Poales</taxon>
        <taxon>Poaceae</taxon>
        <taxon>PACMAD clade</taxon>
        <taxon>Arundinoideae</taxon>
        <taxon>Arundineae</taxon>
        <taxon>Arundo</taxon>
    </lineage>
</organism>
<evidence type="ECO:0000256" key="1">
    <source>
        <dbReference type="SAM" id="MobiDB-lite"/>
    </source>
</evidence>
<reference evidence="2" key="2">
    <citation type="journal article" date="2015" name="Data Brief">
        <title>Shoot transcriptome of the giant reed, Arundo donax.</title>
        <authorList>
            <person name="Barrero R.A."/>
            <person name="Guerrero F.D."/>
            <person name="Moolhuijzen P."/>
            <person name="Goolsby J.A."/>
            <person name="Tidwell J."/>
            <person name="Bellgard S.E."/>
            <person name="Bellgard M.I."/>
        </authorList>
    </citation>
    <scope>NUCLEOTIDE SEQUENCE</scope>
    <source>
        <tissue evidence="2">Shoot tissue taken approximately 20 cm above the soil surface</tissue>
    </source>
</reference>
<accession>A0A0A9B947</accession>
<sequence length="22" mass="2699">MIKRNQQLNVRKRSEIRNISNT</sequence>
<dbReference type="EMBL" id="GBRH01238034">
    <property type="protein sequence ID" value="JAD59861.1"/>
    <property type="molecule type" value="Transcribed_RNA"/>
</dbReference>
<feature type="region of interest" description="Disordered" evidence="1">
    <location>
        <begin position="1"/>
        <end position="22"/>
    </location>
</feature>
<protein>
    <submittedName>
        <fullName evidence="2">Uncharacterized protein</fullName>
    </submittedName>
</protein>